<keyword evidence="4 7" id="KW-0812">Transmembrane</keyword>
<name>A0A556QM76_9BACT</name>
<feature type="transmembrane region" description="Helical" evidence="7">
    <location>
        <begin position="20"/>
        <end position="44"/>
    </location>
</feature>
<dbReference type="RefSeq" id="WP_144228102.1">
    <property type="nucleotide sequence ID" value="NZ_CBCRVV010000001.1"/>
</dbReference>
<feature type="transmembrane region" description="Helical" evidence="7">
    <location>
        <begin position="268"/>
        <end position="292"/>
    </location>
</feature>
<comment type="subcellular location">
    <subcellularLocation>
        <location evidence="1">Cell membrane</location>
        <topology evidence="1">Multi-pass membrane protein</topology>
    </subcellularLocation>
</comment>
<dbReference type="PANTHER" id="PTHR30489:SF0">
    <property type="entry name" value="LIPOPROTEIN-RELEASING SYSTEM TRANSMEMBRANE PROTEIN LOLE"/>
    <property type="match status" value="1"/>
</dbReference>
<organism evidence="10 11">
    <name type="scientific">Rariglobus hedericola</name>
    <dbReference type="NCBI Taxonomy" id="2597822"/>
    <lineage>
        <taxon>Bacteria</taxon>
        <taxon>Pseudomonadati</taxon>
        <taxon>Verrucomicrobiota</taxon>
        <taxon>Opitutia</taxon>
        <taxon>Opitutales</taxon>
        <taxon>Opitutaceae</taxon>
        <taxon>Rariglobus</taxon>
    </lineage>
</organism>
<evidence type="ECO:0000256" key="5">
    <source>
        <dbReference type="ARBA" id="ARBA00022989"/>
    </source>
</evidence>
<dbReference type="InterPro" id="IPR025857">
    <property type="entry name" value="MacB_PCD"/>
</dbReference>
<comment type="similarity">
    <text evidence="2">Belongs to the ABC-4 integral membrane protein family. LolC/E subfamily.</text>
</comment>
<feature type="transmembrane region" description="Helical" evidence="7">
    <location>
        <begin position="312"/>
        <end position="339"/>
    </location>
</feature>
<reference evidence="10 11" key="1">
    <citation type="submission" date="2019-07" db="EMBL/GenBank/DDBJ databases">
        <title>Description of 53C-WASEF.</title>
        <authorList>
            <person name="Pitt A."/>
            <person name="Hahn M.W."/>
        </authorList>
    </citation>
    <scope>NUCLEOTIDE SEQUENCE [LARGE SCALE GENOMIC DNA]</scope>
    <source>
        <strain evidence="10 11">53C-WASEF</strain>
    </source>
</reference>
<comment type="caution">
    <text evidence="10">The sequence shown here is derived from an EMBL/GenBank/DDBJ whole genome shotgun (WGS) entry which is preliminary data.</text>
</comment>
<evidence type="ECO:0000256" key="1">
    <source>
        <dbReference type="ARBA" id="ARBA00004651"/>
    </source>
</evidence>
<proteinExistence type="inferred from homology"/>
<dbReference type="Proteomes" id="UP000315648">
    <property type="component" value="Unassembled WGS sequence"/>
</dbReference>
<evidence type="ECO:0000256" key="4">
    <source>
        <dbReference type="ARBA" id="ARBA00022692"/>
    </source>
</evidence>
<evidence type="ECO:0000256" key="3">
    <source>
        <dbReference type="ARBA" id="ARBA00022475"/>
    </source>
</evidence>
<evidence type="ECO:0000256" key="6">
    <source>
        <dbReference type="ARBA" id="ARBA00023136"/>
    </source>
</evidence>
<dbReference type="OrthoDB" id="9808461at2"/>
<dbReference type="EMBL" id="VMBG01000001">
    <property type="protein sequence ID" value="TSJ77760.1"/>
    <property type="molecule type" value="Genomic_DNA"/>
</dbReference>
<accession>A0A556QM76</accession>
<dbReference type="InterPro" id="IPR051447">
    <property type="entry name" value="Lipoprotein-release_system"/>
</dbReference>
<dbReference type="InterPro" id="IPR003838">
    <property type="entry name" value="ABC3_permease_C"/>
</dbReference>
<dbReference type="Pfam" id="PF02687">
    <property type="entry name" value="FtsX"/>
    <property type="match status" value="1"/>
</dbReference>
<dbReference type="GO" id="GO:0098797">
    <property type="term" value="C:plasma membrane protein complex"/>
    <property type="evidence" value="ECO:0007669"/>
    <property type="project" value="TreeGrafter"/>
</dbReference>
<keyword evidence="11" id="KW-1185">Reference proteome</keyword>
<sequence length="411" mass="44902">MPWYLYLALKQLFPTGKRLSFFTAISILGVALGVATLVVTNSVMGGFGYEIRRMIIDTQGDVQIRARELIGQSGPVLATVSKVPGVVGVTPFAEGVGMLEYGRKQAFPAIMGVDVNRVNDVIPLNRFIRVGSLDELDDDTVILSSQLAYTLGVQIGGKVTISSPLLLERLKKDEVFLPRELVIVGIFEIGHQQLDSNTVLVTLRRMQDLYGLGEAVHGINIKIADGLDADLMAKRINAALPKQPEMVARSWMDANAEFLFVLQMEKHLVSILLLFIILVASFSITSSLLTTVVRKTREIGLLGALGARPREIAACFCVQGFFIGVLGTACGLVAGFVFLNQRNNILELFTKLTGSQETLERFYQFSKVPAHIESSDLVVIIVGTVVIATLAGIFPAWRASRLKPVEALRNE</sequence>
<keyword evidence="6 7" id="KW-0472">Membrane</keyword>
<evidence type="ECO:0000259" key="8">
    <source>
        <dbReference type="Pfam" id="PF02687"/>
    </source>
</evidence>
<keyword evidence="3" id="KW-1003">Cell membrane</keyword>
<dbReference type="GO" id="GO:0044874">
    <property type="term" value="P:lipoprotein localization to outer membrane"/>
    <property type="evidence" value="ECO:0007669"/>
    <property type="project" value="TreeGrafter"/>
</dbReference>
<evidence type="ECO:0000256" key="7">
    <source>
        <dbReference type="SAM" id="Phobius"/>
    </source>
</evidence>
<feature type="transmembrane region" description="Helical" evidence="7">
    <location>
        <begin position="377"/>
        <end position="397"/>
    </location>
</feature>
<protein>
    <submittedName>
        <fullName evidence="10">ABC transporter permease</fullName>
    </submittedName>
</protein>
<keyword evidence="5 7" id="KW-1133">Transmembrane helix</keyword>
<evidence type="ECO:0000313" key="10">
    <source>
        <dbReference type="EMBL" id="TSJ77760.1"/>
    </source>
</evidence>
<dbReference type="PANTHER" id="PTHR30489">
    <property type="entry name" value="LIPOPROTEIN-RELEASING SYSTEM TRANSMEMBRANE PROTEIN LOLE"/>
    <property type="match status" value="1"/>
</dbReference>
<evidence type="ECO:0000313" key="11">
    <source>
        <dbReference type="Proteomes" id="UP000315648"/>
    </source>
</evidence>
<evidence type="ECO:0000256" key="2">
    <source>
        <dbReference type="ARBA" id="ARBA00005236"/>
    </source>
</evidence>
<dbReference type="AlphaFoldDB" id="A0A556QM76"/>
<dbReference type="Pfam" id="PF12704">
    <property type="entry name" value="MacB_PCD"/>
    <property type="match status" value="1"/>
</dbReference>
<gene>
    <name evidence="10" type="ORF">FPL22_00175</name>
</gene>
<feature type="domain" description="ABC3 transporter permease C-terminal" evidence="8">
    <location>
        <begin position="271"/>
        <end position="404"/>
    </location>
</feature>
<evidence type="ECO:0000259" key="9">
    <source>
        <dbReference type="Pfam" id="PF12704"/>
    </source>
</evidence>
<feature type="domain" description="MacB-like periplasmic core" evidence="9">
    <location>
        <begin position="23"/>
        <end position="238"/>
    </location>
</feature>